<reference evidence="2" key="2">
    <citation type="submission" date="2020-09" db="EMBL/GenBank/DDBJ databases">
        <authorList>
            <person name="Sun Q."/>
            <person name="Kim S."/>
        </authorList>
    </citation>
    <scope>NUCLEOTIDE SEQUENCE</scope>
    <source>
        <strain evidence="2">KCTC 22169</strain>
    </source>
</reference>
<accession>A0A918KIX2</accession>
<comment type="caution">
    <text evidence="2">The sequence shown here is derived from an EMBL/GenBank/DDBJ whole genome shotgun (WGS) entry which is preliminary data.</text>
</comment>
<keyword evidence="3" id="KW-1185">Reference proteome</keyword>
<gene>
    <name evidence="2" type="ORF">GCM10007392_36040</name>
</gene>
<proteinExistence type="predicted"/>
<dbReference type="Proteomes" id="UP000626148">
    <property type="component" value="Unassembled WGS sequence"/>
</dbReference>
<evidence type="ECO:0000313" key="2">
    <source>
        <dbReference type="EMBL" id="GGX64972.1"/>
    </source>
</evidence>
<dbReference type="EMBL" id="BMXR01000009">
    <property type="protein sequence ID" value="GGX64972.1"/>
    <property type="molecule type" value="Genomic_DNA"/>
</dbReference>
<feature type="domain" description="DUF7716" evidence="1">
    <location>
        <begin position="7"/>
        <end position="109"/>
    </location>
</feature>
<evidence type="ECO:0000259" key="1">
    <source>
        <dbReference type="Pfam" id="PF24832"/>
    </source>
</evidence>
<dbReference type="Pfam" id="PF24832">
    <property type="entry name" value="DUF7716"/>
    <property type="match status" value="1"/>
</dbReference>
<protein>
    <recommendedName>
        <fullName evidence="1">DUF7716 domain-containing protein</fullName>
    </recommendedName>
</protein>
<sequence>MTTNTLTTLRQVLSDVDHLPWDHALFISKDKADWSESMPCMVLDPDDVDGDEEDPELAIKNNMKYAFEIAIVQDVISNAKAQLDNKELDLSTKLVALKYYFDHDAFMEI</sequence>
<organism evidence="2 3">
    <name type="scientific">Saccharospirillum salsuginis</name>
    <dbReference type="NCBI Taxonomy" id="418750"/>
    <lineage>
        <taxon>Bacteria</taxon>
        <taxon>Pseudomonadati</taxon>
        <taxon>Pseudomonadota</taxon>
        <taxon>Gammaproteobacteria</taxon>
        <taxon>Oceanospirillales</taxon>
        <taxon>Saccharospirillaceae</taxon>
        <taxon>Saccharospirillum</taxon>
    </lineage>
</organism>
<dbReference type="InterPro" id="IPR056133">
    <property type="entry name" value="DUF7716"/>
</dbReference>
<name>A0A918KIX2_9GAMM</name>
<dbReference type="RefSeq" id="WP_189611269.1">
    <property type="nucleotide sequence ID" value="NZ_BMXR01000009.1"/>
</dbReference>
<reference evidence="2" key="1">
    <citation type="journal article" date="2014" name="Int. J. Syst. Evol. Microbiol.">
        <title>Complete genome sequence of Corynebacterium casei LMG S-19264T (=DSM 44701T), isolated from a smear-ripened cheese.</title>
        <authorList>
            <consortium name="US DOE Joint Genome Institute (JGI-PGF)"/>
            <person name="Walter F."/>
            <person name="Albersmeier A."/>
            <person name="Kalinowski J."/>
            <person name="Ruckert C."/>
        </authorList>
    </citation>
    <scope>NUCLEOTIDE SEQUENCE</scope>
    <source>
        <strain evidence="2">KCTC 22169</strain>
    </source>
</reference>
<evidence type="ECO:0000313" key="3">
    <source>
        <dbReference type="Proteomes" id="UP000626148"/>
    </source>
</evidence>
<dbReference type="AlphaFoldDB" id="A0A918KIX2"/>